<reference evidence="1" key="2">
    <citation type="submission" date="2021-04" db="EMBL/GenBank/DDBJ databases">
        <authorList>
            <person name="Gilroy R."/>
        </authorList>
    </citation>
    <scope>NUCLEOTIDE SEQUENCE</scope>
    <source>
        <strain evidence="1">ChiSxjej3B15-572</strain>
    </source>
</reference>
<evidence type="ECO:0000313" key="2">
    <source>
        <dbReference type="Proteomes" id="UP000824231"/>
    </source>
</evidence>
<accession>A0A9D2AKQ2</accession>
<name>A0A9D2AKQ2_9LACO</name>
<evidence type="ECO:0000313" key="1">
    <source>
        <dbReference type="EMBL" id="HIX36033.1"/>
    </source>
</evidence>
<dbReference type="GO" id="GO:0160105">
    <property type="term" value="F:tRNA (adenine(22)-N1)-methyltransferase activity"/>
    <property type="evidence" value="ECO:0007669"/>
    <property type="project" value="InterPro"/>
</dbReference>
<dbReference type="InterPro" id="IPR006901">
    <property type="entry name" value="TrmK"/>
</dbReference>
<dbReference type="Proteomes" id="UP000824231">
    <property type="component" value="Unassembled WGS sequence"/>
</dbReference>
<dbReference type="AlphaFoldDB" id="A0A9D2AKQ2"/>
<proteinExistence type="predicted"/>
<dbReference type="Gene3D" id="3.40.50.150">
    <property type="entry name" value="Vaccinia Virus protein VP39"/>
    <property type="match status" value="1"/>
</dbReference>
<dbReference type="PIRSF" id="PIRSF018637">
    <property type="entry name" value="TrmK"/>
    <property type="match status" value="1"/>
</dbReference>
<dbReference type="Pfam" id="PF04816">
    <property type="entry name" value="TrmK"/>
    <property type="match status" value="1"/>
</dbReference>
<dbReference type="InterPro" id="IPR029063">
    <property type="entry name" value="SAM-dependent_MTases_sf"/>
</dbReference>
<reference evidence="1" key="1">
    <citation type="journal article" date="2021" name="PeerJ">
        <title>Extensive microbial diversity within the chicken gut microbiome revealed by metagenomics and culture.</title>
        <authorList>
            <person name="Gilroy R."/>
            <person name="Ravi A."/>
            <person name="Getino M."/>
            <person name="Pursley I."/>
            <person name="Horton D.L."/>
            <person name="Alikhan N.F."/>
            <person name="Baker D."/>
            <person name="Gharbi K."/>
            <person name="Hall N."/>
            <person name="Watson M."/>
            <person name="Adriaenssens E.M."/>
            <person name="Foster-Nyarko E."/>
            <person name="Jarju S."/>
            <person name="Secka A."/>
            <person name="Antonio M."/>
            <person name="Oren A."/>
            <person name="Chaudhuri R.R."/>
            <person name="La Ragione R."/>
            <person name="Hildebrand F."/>
            <person name="Pallen M.J."/>
        </authorList>
    </citation>
    <scope>NUCLEOTIDE SEQUENCE</scope>
    <source>
        <strain evidence="1">ChiSxjej3B15-572</strain>
    </source>
</reference>
<sequence>MDERHLSKRLQAVADWVPYNARVADIGSDHAYLPAALLLNGRIKYAVAGEVAKGPFANEEVEITKLQLQDSLKPRLADGLDAIQPDDHIDTIVIAGMGGSLIEEILDRGQDKLKSVKRLVLQPNIGEFRLRQWLMNHRFQIMHEELLKDDGHRYEIIVAQPSVCPVRYNQRELLFGPLLLEQQGPLFKEKWQSEAGRLQQALTQMAAAKSTDTDRQQQLQAKLDLIEEVIDHDNRK</sequence>
<dbReference type="PANTHER" id="PTHR38451:SF1">
    <property type="entry name" value="TRNA (ADENINE(22)-N(1))-METHYLTRANSFERASE"/>
    <property type="match status" value="1"/>
</dbReference>
<comment type="caution">
    <text evidence="1">The sequence shown here is derived from an EMBL/GenBank/DDBJ whole genome shotgun (WGS) entry which is preliminary data.</text>
</comment>
<gene>
    <name evidence="1" type="ORF">H9856_06580</name>
</gene>
<organism evidence="1 2">
    <name type="scientific">Candidatus Limosilactobacillus merdigallinarum</name>
    <dbReference type="NCBI Taxonomy" id="2838652"/>
    <lineage>
        <taxon>Bacteria</taxon>
        <taxon>Bacillati</taxon>
        <taxon>Bacillota</taxon>
        <taxon>Bacilli</taxon>
        <taxon>Lactobacillales</taxon>
        <taxon>Lactobacillaceae</taxon>
        <taxon>Limosilactobacillus</taxon>
    </lineage>
</organism>
<dbReference type="SUPFAM" id="SSF53335">
    <property type="entry name" value="S-adenosyl-L-methionine-dependent methyltransferases"/>
    <property type="match status" value="1"/>
</dbReference>
<protein>
    <submittedName>
        <fullName evidence="1">tRNA (Adenine(22)-N(1))-methyltransferase TrmK</fullName>
    </submittedName>
</protein>
<dbReference type="PANTHER" id="PTHR38451">
    <property type="entry name" value="TRNA (ADENINE(22)-N(1))-METHYLTRANSFERASE"/>
    <property type="match status" value="1"/>
</dbReference>
<dbReference type="Gene3D" id="1.10.287.1890">
    <property type="match status" value="1"/>
</dbReference>
<dbReference type="EMBL" id="DXFH01000027">
    <property type="protein sequence ID" value="HIX36033.1"/>
    <property type="molecule type" value="Genomic_DNA"/>
</dbReference>